<sequence length="86" mass="9503">MTCPPARLKLKLSPMRVSARGIGALLGQNWARPNQKSTRQTDPVPPAIDVAEPAQPLGHRGKPYMKILQYVQVAGKYVFHITQSLL</sequence>
<comment type="caution">
    <text evidence="2">The sequence shown here is derived from an EMBL/GenBank/DDBJ whole genome shotgun (WGS) entry which is preliminary data.</text>
</comment>
<dbReference type="Proteomes" id="UP000324748">
    <property type="component" value="Unassembled WGS sequence"/>
</dbReference>
<gene>
    <name evidence="2" type="ORF">PGT21_002522</name>
    <name evidence="3" type="ORF">PGTUg99_031500</name>
</gene>
<feature type="region of interest" description="Disordered" evidence="1">
    <location>
        <begin position="32"/>
        <end position="55"/>
    </location>
</feature>
<evidence type="ECO:0000313" key="4">
    <source>
        <dbReference type="Proteomes" id="UP000324748"/>
    </source>
</evidence>
<evidence type="ECO:0000313" key="5">
    <source>
        <dbReference type="Proteomes" id="UP000325313"/>
    </source>
</evidence>
<proteinExistence type="predicted"/>
<keyword evidence="4" id="KW-1185">Reference proteome</keyword>
<name>A0A5B0N1M0_PUCGR</name>
<dbReference type="Proteomes" id="UP000325313">
    <property type="component" value="Unassembled WGS sequence"/>
</dbReference>
<evidence type="ECO:0000313" key="2">
    <source>
        <dbReference type="EMBL" id="KAA1082416.1"/>
    </source>
</evidence>
<evidence type="ECO:0000256" key="1">
    <source>
        <dbReference type="SAM" id="MobiDB-lite"/>
    </source>
</evidence>
<accession>A0A5B0N1M0</accession>
<dbReference type="EMBL" id="VDEP01000071">
    <property type="protein sequence ID" value="KAA1133692.1"/>
    <property type="molecule type" value="Genomic_DNA"/>
</dbReference>
<reference evidence="4 5" key="1">
    <citation type="submission" date="2019-05" db="EMBL/GenBank/DDBJ databases">
        <title>Emergence of the Ug99 lineage of the wheat stem rust pathogen through somatic hybridization.</title>
        <authorList>
            <person name="Li F."/>
            <person name="Upadhyaya N.M."/>
            <person name="Sperschneider J."/>
            <person name="Matny O."/>
            <person name="Nguyen-Phuc H."/>
            <person name="Mago R."/>
            <person name="Raley C."/>
            <person name="Miller M.E."/>
            <person name="Silverstein K.A.T."/>
            <person name="Henningsen E."/>
            <person name="Hirsch C.D."/>
            <person name="Visser B."/>
            <person name="Pretorius Z.A."/>
            <person name="Steffenson B.J."/>
            <person name="Schwessinger B."/>
            <person name="Dodds P.N."/>
            <person name="Figueroa M."/>
        </authorList>
    </citation>
    <scope>NUCLEOTIDE SEQUENCE [LARGE SCALE GENOMIC DNA]</scope>
    <source>
        <strain evidence="2">21-0</strain>
        <strain evidence="3 5">Ug99</strain>
    </source>
</reference>
<evidence type="ECO:0000313" key="3">
    <source>
        <dbReference type="EMBL" id="KAA1133692.1"/>
    </source>
</evidence>
<dbReference type="EMBL" id="VSWC01000119">
    <property type="protein sequence ID" value="KAA1082416.1"/>
    <property type="molecule type" value="Genomic_DNA"/>
</dbReference>
<protein>
    <submittedName>
        <fullName evidence="2">Uncharacterized protein</fullName>
    </submittedName>
</protein>
<organism evidence="2 4">
    <name type="scientific">Puccinia graminis f. sp. tritici</name>
    <dbReference type="NCBI Taxonomy" id="56615"/>
    <lineage>
        <taxon>Eukaryota</taxon>
        <taxon>Fungi</taxon>
        <taxon>Dikarya</taxon>
        <taxon>Basidiomycota</taxon>
        <taxon>Pucciniomycotina</taxon>
        <taxon>Pucciniomycetes</taxon>
        <taxon>Pucciniales</taxon>
        <taxon>Pucciniaceae</taxon>
        <taxon>Puccinia</taxon>
    </lineage>
</organism>
<feature type="compositionally biased region" description="Polar residues" evidence="1">
    <location>
        <begin position="32"/>
        <end position="41"/>
    </location>
</feature>
<dbReference type="AlphaFoldDB" id="A0A5B0N1M0"/>